<evidence type="ECO:0000313" key="1">
    <source>
        <dbReference type="EMBL" id="MBX43923.1"/>
    </source>
</evidence>
<protein>
    <submittedName>
        <fullName evidence="1">Uncharacterized protein</fullName>
    </submittedName>
</protein>
<proteinExistence type="predicted"/>
<accession>A0A2P2NN86</accession>
<dbReference type="EMBL" id="GGEC01063439">
    <property type="protein sequence ID" value="MBX43923.1"/>
    <property type="molecule type" value="Transcribed_RNA"/>
</dbReference>
<dbReference type="AlphaFoldDB" id="A0A2P2NN86"/>
<organism evidence="1">
    <name type="scientific">Rhizophora mucronata</name>
    <name type="common">Asiatic mangrove</name>
    <dbReference type="NCBI Taxonomy" id="61149"/>
    <lineage>
        <taxon>Eukaryota</taxon>
        <taxon>Viridiplantae</taxon>
        <taxon>Streptophyta</taxon>
        <taxon>Embryophyta</taxon>
        <taxon>Tracheophyta</taxon>
        <taxon>Spermatophyta</taxon>
        <taxon>Magnoliopsida</taxon>
        <taxon>eudicotyledons</taxon>
        <taxon>Gunneridae</taxon>
        <taxon>Pentapetalae</taxon>
        <taxon>rosids</taxon>
        <taxon>fabids</taxon>
        <taxon>Malpighiales</taxon>
        <taxon>Rhizophoraceae</taxon>
        <taxon>Rhizophora</taxon>
    </lineage>
</organism>
<reference evidence="1" key="1">
    <citation type="submission" date="2018-02" db="EMBL/GenBank/DDBJ databases">
        <title>Rhizophora mucronata_Transcriptome.</title>
        <authorList>
            <person name="Meera S.P."/>
            <person name="Sreeshan A."/>
            <person name="Augustine A."/>
        </authorList>
    </citation>
    <scope>NUCLEOTIDE SEQUENCE</scope>
    <source>
        <tissue evidence="1">Leaf</tissue>
    </source>
</reference>
<name>A0A2P2NN86_RHIMU</name>
<sequence length="44" mass="5197">MEQLVFCKHLKIMLLGHLIFSLCLISSAYCFSRHLPVLICELWF</sequence>